<organism evidence="1 2">
    <name type="scientific">Entomophthora muscae</name>
    <dbReference type="NCBI Taxonomy" id="34485"/>
    <lineage>
        <taxon>Eukaryota</taxon>
        <taxon>Fungi</taxon>
        <taxon>Fungi incertae sedis</taxon>
        <taxon>Zoopagomycota</taxon>
        <taxon>Entomophthoromycotina</taxon>
        <taxon>Entomophthoromycetes</taxon>
        <taxon>Entomophthorales</taxon>
        <taxon>Entomophthoraceae</taxon>
        <taxon>Entomophthora</taxon>
    </lineage>
</organism>
<reference evidence="1" key="1">
    <citation type="submission" date="2022-04" db="EMBL/GenBank/DDBJ databases">
        <title>Genome of the entomopathogenic fungus Entomophthora muscae.</title>
        <authorList>
            <person name="Elya C."/>
            <person name="Lovett B.R."/>
            <person name="Lee E."/>
            <person name="Macias A.M."/>
            <person name="Hajek A.E."/>
            <person name="De Bivort B.L."/>
            <person name="Kasson M.T."/>
            <person name="De Fine Licht H.H."/>
            <person name="Stajich J.E."/>
        </authorList>
    </citation>
    <scope>NUCLEOTIDE SEQUENCE</scope>
    <source>
        <strain evidence="1">Berkeley</strain>
    </source>
</reference>
<comment type="caution">
    <text evidence="1">The sequence shown here is derived from an EMBL/GenBank/DDBJ whole genome shotgun (WGS) entry which is preliminary data.</text>
</comment>
<gene>
    <name evidence="1" type="ORF">DSO57_1020712</name>
</gene>
<evidence type="ECO:0000313" key="1">
    <source>
        <dbReference type="EMBL" id="KAJ9073055.1"/>
    </source>
</evidence>
<name>A0ACC2TEP8_9FUNG</name>
<keyword evidence="2" id="KW-1185">Reference proteome</keyword>
<sequence length="280" mass="31161">MKEILFTPLLNVPPAQDFSKLGFVYITVLGLTNQVVPHTGSWYLLATAVNYIVRIAPIVYMAFQAQPASPVGVQLGSGMGCDTTSHPRKPFMPVHSNQPNCILPDTQSLTSFCFAGCSLLQSCKTLLHHQAVQGSRITVLTHNSMKNLLLMWVFCLLLGSCWANVNFRSPEPTPTDKSEGSIWNCFGPHYRHALYVEIARFPPIVHPQAPWLVLGYTSVYHLLNHFTLFLGKFQLLGHLLHMLMVGIPVGTTLVKFNLGALLHSIGGKLPNEWIPDNYER</sequence>
<protein>
    <submittedName>
        <fullName evidence="1">Uncharacterized protein</fullName>
    </submittedName>
</protein>
<evidence type="ECO:0000313" key="2">
    <source>
        <dbReference type="Proteomes" id="UP001165960"/>
    </source>
</evidence>
<accession>A0ACC2TEP8</accession>
<proteinExistence type="predicted"/>
<dbReference type="Proteomes" id="UP001165960">
    <property type="component" value="Unassembled WGS sequence"/>
</dbReference>
<dbReference type="EMBL" id="QTSX02002938">
    <property type="protein sequence ID" value="KAJ9073055.1"/>
    <property type="molecule type" value="Genomic_DNA"/>
</dbReference>